<protein>
    <submittedName>
        <fullName evidence="2">5-methylcytosine-specific restriction endonuclease McrBC regulatory subunit McrC</fullName>
    </submittedName>
</protein>
<dbReference type="PANTHER" id="PTHR37291:SF1">
    <property type="entry name" value="TYPE IV METHYL-DIRECTED RESTRICTION ENZYME ECOKMCRB SUBUNIT"/>
    <property type="match status" value="1"/>
</dbReference>
<dbReference type="InterPro" id="IPR003593">
    <property type="entry name" value="AAA+_ATPase"/>
</dbReference>
<dbReference type="GO" id="GO:0004519">
    <property type="term" value="F:endonuclease activity"/>
    <property type="evidence" value="ECO:0007669"/>
    <property type="project" value="UniProtKB-KW"/>
</dbReference>
<dbReference type="GO" id="GO:0005524">
    <property type="term" value="F:ATP binding"/>
    <property type="evidence" value="ECO:0007669"/>
    <property type="project" value="InterPro"/>
</dbReference>
<dbReference type="Pfam" id="PF10117">
    <property type="entry name" value="McrBC"/>
    <property type="match status" value="1"/>
</dbReference>
<dbReference type="InterPro" id="IPR019292">
    <property type="entry name" value="McrC"/>
</dbReference>
<dbReference type="SMART" id="SM00382">
    <property type="entry name" value="AAA"/>
    <property type="match status" value="1"/>
</dbReference>
<comment type="caution">
    <text evidence="2">The sequence shown here is derived from an EMBL/GenBank/DDBJ whole genome shotgun (WGS) entry which is preliminary data.</text>
</comment>
<evidence type="ECO:0000259" key="1">
    <source>
        <dbReference type="SMART" id="SM00382"/>
    </source>
</evidence>
<dbReference type="GO" id="GO:0016887">
    <property type="term" value="F:ATP hydrolysis activity"/>
    <property type="evidence" value="ECO:0007669"/>
    <property type="project" value="InterPro"/>
</dbReference>
<name>A0A7Y9JI97_9ACTN</name>
<dbReference type="RefSeq" id="WP_218905652.1">
    <property type="nucleotide sequence ID" value="NZ_JACCBA010000001.1"/>
</dbReference>
<organism evidence="2 3">
    <name type="scientific">Actinomadura luteofluorescens</name>
    <dbReference type="NCBI Taxonomy" id="46163"/>
    <lineage>
        <taxon>Bacteria</taxon>
        <taxon>Bacillati</taxon>
        <taxon>Actinomycetota</taxon>
        <taxon>Actinomycetes</taxon>
        <taxon>Streptosporangiales</taxon>
        <taxon>Thermomonosporaceae</taxon>
        <taxon>Actinomadura</taxon>
    </lineage>
</organism>
<dbReference type="Proteomes" id="UP000529783">
    <property type="component" value="Unassembled WGS sequence"/>
</dbReference>
<gene>
    <name evidence="2" type="ORF">BJY14_006135</name>
</gene>
<dbReference type="SUPFAM" id="SSF52540">
    <property type="entry name" value="P-loop containing nucleoside triphosphate hydrolases"/>
    <property type="match status" value="1"/>
</dbReference>
<dbReference type="EMBL" id="JACCBA010000001">
    <property type="protein sequence ID" value="NYD50152.1"/>
    <property type="molecule type" value="Genomic_DNA"/>
</dbReference>
<keyword evidence="2" id="KW-0378">Hydrolase</keyword>
<keyword evidence="3" id="KW-1185">Reference proteome</keyword>
<dbReference type="InterPro" id="IPR052934">
    <property type="entry name" value="Methyl-DNA_Rec/Restrict_Enz"/>
</dbReference>
<keyword evidence="2" id="KW-0540">Nuclease</keyword>
<keyword evidence="2" id="KW-0255">Endonuclease</keyword>
<evidence type="ECO:0000313" key="2">
    <source>
        <dbReference type="EMBL" id="NYD50152.1"/>
    </source>
</evidence>
<proteinExistence type="predicted"/>
<dbReference type="Gene3D" id="3.40.50.300">
    <property type="entry name" value="P-loop containing nucleotide triphosphate hydrolases"/>
    <property type="match status" value="1"/>
</dbReference>
<reference evidence="2 3" key="1">
    <citation type="submission" date="2020-07" db="EMBL/GenBank/DDBJ databases">
        <title>Sequencing the genomes of 1000 actinobacteria strains.</title>
        <authorList>
            <person name="Klenk H.-P."/>
        </authorList>
    </citation>
    <scope>NUCLEOTIDE SEQUENCE [LARGE SCALE GENOMIC DNA]</scope>
    <source>
        <strain evidence="2 3">DSM 40398</strain>
    </source>
</reference>
<evidence type="ECO:0000313" key="3">
    <source>
        <dbReference type="Proteomes" id="UP000529783"/>
    </source>
</evidence>
<dbReference type="InterPro" id="IPR027417">
    <property type="entry name" value="P-loop_NTPase"/>
</dbReference>
<feature type="domain" description="AAA+ ATPase" evidence="1">
    <location>
        <begin position="516"/>
        <end position="707"/>
    </location>
</feature>
<dbReference type="AlphaFoldDB" id="A0A7Y9JI97"/>
<dbReference type="InterPro" id="IPR011704">
    <property type="entry name" value="ATPase_dyneun-rel_AAA"/>
</dbReference>
<dbReference type="Pfam" id="PF07728">
    <property type="entry name" value="AAA_5"/>
    <property type="match status" value="1"/>
</dbReference>
<sequence>MGTGLSVTVNETPDGRHIVHYDGQSYELTPSSGEVICPASDGVALHHSRNCTHMGGYEERWRVYPDPEGDLWRRLLEAASADDAQGRHAFAEGTGLRNGAGRPVSKVCQTCTLVPLTSVDNFTTPAKALSKALAEFDRNTCASRITEAEAEVSQVVRDFPLDAWPTMHLERYALGTDVYKDSFCYRMEFGTPELCSMRGGHAGKHIIYRRKKEATWRYPSEYDNEQEAWEKVRAGFVKAFETMRAGHLTDIDAIDSLRPGPALTAKAISCYLPGALLPITSRDHVRAFIFHLSGESAHLDAFAAHDRLKQVIDDDKRFDGWHPYEIGIFLYDWADPRPAGTTILKVAPGENARFWDECLSGGYICIGWEDVGDLTEFGSEDEFRAAFAEAYNYKGNKSKISAKANEVWRLYQLKPGDLVVANRGTREVLAVGTVNQEGYRWRDDRSEYQHTVSVNWDTGYAQTLPEPQKSWATVTVAKVPAELWKSLRKGVVIDPVGPAIVPAEKLLTDIAELLARKKQVVLYGPPGTGKTYTSLRFAIWWLATRMPETELDPLADYGTAGFRRALDALQDGGHLTQVTFHPAYGYEDFIEGFRPVEGGDGGLRLVLRDGIFKRVCEAAAANPERPYLLLIDEINRGDIPKILGELITLLEHDKRGIHITLPTGRRFAVPSNVHVLGTMNTADRSIRLLDSALRRRFAFHELLPDTDLLDGEKVGDVDLGLLLRELNRRVVKELGRERQIGHSFFMPGGKPVDSEAELAAVVRTEVLPLLQEYAYDDYSVLSRFLGQEIVDVQAHTVTGPERRTAGRGALGGTSGELGRVMRTVVVPEYGKCREKDLDPSPVDLAVVESEELAKRIRLRWLRDGTLEIEAGSHVGVVNLDCVSVRVQPKLAGSELDVLEMLDYAAGLHSLRELPLLRRLGEGRSLRDLVCLLLTRECDRLLRHGLRRDYLRREEALPALRGRLLVERQVARRFGMLDRLECRYDERSGDILDNRLCAAALHVAARTAQDADVRATARRLAADFSGVCTIGGFDARSVVERLTYHRANEHYRNAHRWARMLLEGAAFTDRNTKSGRTTHAFMVDMNTLFEEFVRQLLHDALSGTGVVVRAQETLPGAIRGESGNSYTEIRPDVQLVHGRRLRPVDAKYKLYADKQVSSSDLYQSFVYAQAASNPDEPPHTFIVYASEGQMPPKTVSLRRRDGTVAARVTYVAVDIPRVLRDETARHAWFGEARTLMTPE</sequence>
<dbReference type="PANTHER" id="PTHR37291">
    <property type="entry name" value="5-METHYLCYTOSINE-SPECIFIC RESTRICTION ENZYME B"/>
    <property type="match status" value="1"/>
</dbReference>
<accession>A0A7Y9JI97</accession>